<dbReference type="PROSITE" id="PS50850">
    <property type="entry name" value="MFS"/>
    <property type="match status" value="1"/>
</dbReference>
<feature type="transmembrane region" description="Helical" evidence="4">
    <location>
        <begin position="146"/>
        <end position="166"/>
    </location>
</feature>
<dbReference type="EMBL" id="AMYB01000006">
    <property type="protein sequence ID" value="OAD01573.1"/>
    <property type="molecule type" value="Genomic_DNA"/>
</dbReference>
<comment type="caution">
    <text evidence="6">The sequence shown here is derived from an EMBL/GenBank/DDBJ whole genome shotgun (WGS) entry which is preliminary data.</text>
</comment>
<keyword evidence="4" id="KW-0812">Transmembrane</keyword>
<sequence>MASIVLGSRDDDRSPSATKKDHPSLTRDLSDAEKLSIASDEAYITPPDGGRGWLVVVACFMGLFSIFGYNYSWGVFLNYYKTNVYVGQMSTLSWVGSICVALFFITGPFNQLLIEKMGFKYMLATGTVLCSAALILASFATQVWHIFLTQGVMFGLGASFVSLPCIGAPQQWFSERRGLAIGLAMSGSGIGGLCVANISMAAIEHVGYRWALRIDGILIFVLLSFATCFVRPFGDVKKTGGGRKIFNWYLFKNPMFTVMFMHGLITTFGYMTPFFLLPSHANALGLDPWVGTNLSAIMSAVNAVARVFTGYMGDKLGRFNSLFICTFLCGVMCLVIWINVHNEATLWVFAILYGFFGGGYIALFPTVQPQIVGLEHIGPAIGLLYTTNIFGYMFGTPIASVLINLSTPPSYVNGAIWAGCTIIVGSLFAGWVRVMKGGWTLAKI</sequence>
<feature type="transmembrane region" description="Helical" evidence="4">
    <location>
        <begin position="346"/>
        <end position="367"/>
    </location>
</feature>
<feature type="transmembrane region" description="Helical" evidence="4">
    <location>
        <begin position="415"/>
        <end position="434"/>
    </location>
</feature>
<dbReference type="InterPro" id="IPR020846">
    <property type="entry name" value="MFS_dom"/>
</dbReference>
<feature type="transmembrane region" description="Helical" evidence="4">
    <location>
        <begin position="178"/>
        <end position="198"/>
    </location>
</feature>
<feature type="transmembrane region" description="Helical" evidence="4">
    <location>
        <begin position="255"/>
        <end position="277"/>
    </location>
</feature>
<keyword evidence="4" id="KW-1133">Transmembrane helix</keyword>
<feature type="transmembrane region" description="Helical" evidence="4">
    <location>
        <begin position="321"/>
        <end position="340"/>
    </location>
</feature>
<feature type="transmembrane region" description="Helical" evidence="4">
    <location>
        <begin position="121"/>
        <end position="140"/>
    </location>
</feature>
<organism evidence="6 7">
    <name type="scientific">Mucor lusitanicus CBS 277.49</name>
    <dbReference type="NCBI Taxonomy" id="747725"/>
    <lineage>
        <taxon>Eukaryota</taxon>
        <taxon>Fungi</taxon>
        <taxon>Fungi incertae sedis</taxon>
        <taxon>Mucoromycota</taxon>
        <taxon>Mucoromycotina</taxon>
        <taxon>Mucoromycetes</taxon>
        <taxon>Mucorales</taxon>
        <taxon>Mucorineae</taxon>
        <taxon>Mucoraceae</taxon>
        <taxon>Mucor</taxon>
    </lineage>
</organism>
<accession>A0A168JSS4</accession>
<dbReference type="PANTHER" id="PTHR11360">
    <property type="entry name" value="MONOCARBOXYLATE TRANSPORTER"/>
    <property type="match status" value="1"/>
</dbReference>
<name>A0A168JSS4_MUCCL</name>
<evidence type="ECO:0000256" key="4">
    <source>
        <dbReference type="SAM" id="Phobius"/>
    </source>
</evidence>
<comment type="similarity">
    <text evidence="2">Belongs to the major facilitator superfamily. Monocarboxylate porter (TC 2.A.1.13) family.</text>
</comment>
<dbReference type="AlphaFoldDB" id="A0A168JSS4"/>
<comment type="subcellular location">
    <subcellularLocation>
        <location evidence="1">Membrane</location>
        <topology evidence="1">Multi-pass membrane protein</topology>
    </subcellularLocation>
</comment>
<evidence type="ECO:0000256" key="1">
    <source>
        <dbReference type="ARBA" id="ARBA00004141"/>
    </source>
</evidence>
<reference evidence="6 7" key="1">
    <citation type="submission" date="2015-06" db="EMBL/GenBank/DDBJ databases">
        <title>Expansion of signal transduction pathways in fungi by whole-genome duplication.</title>
        <authorList>
            <consortium name="DOE Joint Genome Institute"/>
            <person name="Corrochano L.M."/>
            <person name="Kuo A."/>
            <person name="Marcet-Houben M."/>
            <person name="Polaino S."/>
            <person name="Salamov A."/>
            <person name="Villalobos J.M."/>
            <person name="Alvarez M.I."/>
            <person name="Avalos J."/>
            <person name="Benito E.P."/>
            <person name="Benoit I."/>
            <person name="Burger G."/>
            <person name="Camino L.P."/>
            <person name="Canovas D."/>
            <person name="Cerda-Olmedo E."/>
            <person name="Cheng J.-F."/>
            <person name="Dominguez A."/>
            <person name="Elias M."/>
            <person name="Eslava A.P."/>
            <person name="Glaser F."/>
            <person name="Grimwood J."/>
            <person name="Gutierrez G."/>
            <person name="Heitman J."/>
            <person name="Henrissat B."/>
            <person name="Iturriaga E.A."/>
            <person name="Lang B.F."/>
            <person name="Lavin J.L."/>
            <person name="Lee S."/>
            <person name="Li W."/>
            <person name="Lindquist E."/>
            <person name="Lopez-Garcia S."/>
            <person name="Luque E.M."/>
            <person name="Marcos A.T."/>
            <person name="Martin J."/>
            <person name="Mccluskey K."/>
            <person name="Medina H.R."/>
            <person name="Miralles-Duran A."/>
            <person name="Miyazaki A."/>
            <person name="Munoz-Torres E."/>
            <person name="Oguiza J.A."/>
            <person name="Ohm R."/>
            <person name="Olmedo M."/>
            <person name="Orejas M."/>
            <person name="Ortiz-Castellanos L."/>
            <person name="Pisabarro A.G."/>
            <person name="Rodriguez-Romero J."/>
            <person name="Ruiz-Herrera J."/>
            <person name="Ruiz-Vazquez R."/>
            <person name="Sanz C."/>
            <person name="Schackwitz W."/>
            <person name="Schmutz J."/>
            <person name="Shahriari M."/>
            <person name="Shelest E."/>
            <person name="Silva-Franco F."/>
            <person name="Soanes D."/>
            <person name="Syed K."/>
            <person name="Tagua V.G."/>
            <person name="Talbot N.J."/>
            <person name="Thon M."/>
            <person name="De Vries R.P."/>
            <person name="Wiebenga A."/>
            <person name="Yadav J.S."/>
            <person name="Braun E.L."/>
            <person name="Baker S."/>
            <person name="Garre V."/>
            <person name="Horwitz B."/>
            <person name="Torres-Martinez S."/>
            <person name="Idnurm A."/>
            <person name="Herrera-Estrella A."/>
            <person name="Gabaldon T."/>
            <person name="Grigoriev I.V."/>
        </authorList>
    </citation>
    <scope>NUCLEOTIDE SEQUENCE [LARGE SCALE GENOMIC DNA]</scope>
    <source>
        <strain evidence="6 7">CBS 277.49</strain>
    </source>
</reference>
<dbReference type="VEuPathDB" id="FungiDB:MUCCIDRAFT_113030"/>
<feature type="domain" description="Major facilitator superfamily (MFS) profile" evidence="5">
    <location>
        <begin position="54"/>
        <end position="444"/>
    </location>
</feature>
<protein>
    <recommendedName>
        <fullName evidence="5">Major facilitator superfamily (MFS) profile domain-containing protein</fullName>
    </recommendedName>
</protein>
<gene>
    <name evidence="6" type="ORF">MUCCIDRAFT_113030</name>
</gene>
<evidence type="ECO:0000313" key="7">
    <source>
        <dbReference type="Proteomes" id="UP000077051"/>
    </source>
</evidence>
<dbReference type="Gene3D" id="1.20.1250.20">
    <property type="entry name" value="MFS general substrate transporter like domains"/>
    <property type="match status" value="2"/>
</dbReference>
<dbReference type="GO" id="GO:0022857">
    <property type="term" value="F:transmembrane transporter activity"/>
    <property type="evidence" value="ECO:0007669"/>
    <property type="project" value="InterPro"/>
</dbReference>
<feature type="transmembrane region" description="Helical" evidence="4">
    <location>
        <begin position="379"/>
        <end position="403"/>
    </location>
</feature>
<feature type="transmembrane region" description="Helical" evidence="4">
    <location>
        <begin position="53"/>
        <end position="71"/>
    </location>
</feature>
<evidence type="ECO:0000256" key="2">
    <source>
        <dbReference type="ARBA" id="ARBA00006727"/>
    </source>
</evidence>
<proteinExistence type="inferred from homology"/>
<feature type="compositionally biased region" description="Basic and acidic residues" evidence="3">
    <location>
        <begin position="8"/>
        <end position="28"/>
    </location>
</feature>
<dbReference type="SUPFAM" id="SSF103473">
    <property type="entry name" value="MFS general substrate transporter"/>
    <property type="match status" value="1"/>
</dbReference>
<dbReference type="PANTHER" id="PTHR11360:SF284">
    <property type="entry name" value="EG:103B4.3 PROTEIN-RELATED"/>
    <property type="match status" value="1"/>
</dbReference>
<keyword evidence="4" id="KW-0472">Membrane</keyword>
<dbReference type="InterPro" id="IPR050327">
    <property type="entry name" value="Proton-linked_MCT"/>
</dbReference>
<dbReference type="InterPro" id="IPR036259">
    <property type="entry name" value="MFS_trans_sf"/>
</dbReference>
<feature type="transmembrane region" description="Helical" evidence="4">
    <location>
        <begin position="91"/>
        <end position="109"/>
    </location>
</feature>
<evidence type="ECO:0000313" key="6">
    <source>
        <dbReference type="EMBL" id="OAD01573.1"/>
    </source>
</evidence>
<feature type="region of interest" description="Disordered" evidence="3">
    <location>
        <begin position="1"/>
        <end position="28"/>
    </location>
</feature>
<dbReference type="GO" id="GO:0016020">
    <property type="term" value="C:membrane"/>
    <property type="evidence" value="ECO:0007669"/>
    <property type="project" value="UniProtKB-SubCell"/>
</dbReference>
<dbReference type="CDD" id="cd17352">
    <property type="entry name" value="MFS_MCT_SLC16"/>
    <property type="match status" value="1"/>
</dbReference>
<evidence type="ECO:0000259" key="5">
    <source>
        <dbReference type="PROSITE" id="PS50850"/>
    </source>
</evidence>
<keyword evidence="7" id="KW-1185">Reference proteome</keyword>
<dbReference type="Proteomes" id="UP000077051">
    <property type="component" value="Unassembled WGS sequence"/>
</dbReference>
<dbReference type="OrthoDB" id="6499973at2759"/>
<evidence type="ECO:0000256" key="3">
    <source>
        <dbReference type="SAM" id="MobiDB-lite"/>
    </source>
</evidence>
<dbReference type="InterPro" id="IPR011701">
    <property type="entry name" value="MFS"/>
</dbReference>
<dbReference type="Pfam" id="PF07690">
    <property type="entry name" value="MFS_1"/>
    <property type="match status" value="1"/>
</dbReference>
<feature type="transmembrane region" description="Helical" evidence="4">
    <location>
        <begin position="210"/>
        <end position="234"/>
    </location>
</feature>